<dbReference type="EMBL" id="RKLY01000012">
    <property type="protein sequence ID" value="TGD23413.1"/>
    <property type="molecule type" value="Genomic_DNA"/>
</dbReference>
<dbReference type="PANTHER" id="PTHR40448">
    <property type="entry name" value="TWO-COMPONENT SENSOR HISTIDINE KINASE"/>
    <property type="match status" value="1"/>
</dbReference>
<dbReference type="SUPFAM" id="SSF55874">
    <property type="entry name" value="ATPase domain of HSP90 chaperone/DNA topoisomerase II/histidine kinase"/>
    <property type="match status" value="1"/>
</dbReference>
<feature type="domain" description="Sensor histidine kinase NatK-like C-terminal" evidence="2">
    <location>
        <begin position="309"/>
        <end position="409"/>
    </location>
</feature>
<feature type="transmembrane region" description="Helical" evidence="1">
    <location>
        <begin position="95"/>
        <end position="117"/>
    </location>
</feature>
<dbReference type="Gene3D" id="3.30.565.10">
    <property type="entry name" value="Histidine kinase-like ATPase, C-terminal domain"/>
    <property type="match status" value="1"/>
</dbReference>
<protein>
    <submittedName>
        <fullName evidence="3">GHKL domain-containing protein</fullName>
    </submittedName>
</protein>
<keyword evidence="1" id="KW-0472">Membrane</keyword>
<dbReference type="InterPro" id="IPR036890">
    <property type="entry name" value="HATPase_C_sf"/>
</dbReference>
<dbReference type="OrthoDB" id="2235311at2"/>
<proteinExistence type="predicted"/>
<feature type="transmembrane region" description="Helical" evidence="1">
    <location>
        <begin position="129"/>
        <end position="149"/>
    </location>
</feature>
<feature type="transmembrane region" description="Helical" evidence="1">
    <location>
        <begin position="161"/>
        <end position="181"/>
    </location>
</feature>
<comment type="caution">
    <text evidence="3">The sequence shown here is derived from an EMBL/GenBank/DDBJ whole genome shotgun (WGS) entry which is preliminary data.</text>
</comment>
<accession>A0A4Z0JKH3</accession>
<keyword evidence="1" id="KW-0812">Transmembrane</keyword>
<evidence type="ECO:0000259" key="2">
    <source>
        <dbReference type="Pfam" id="PF14501"/>
    </source>
</evidence>
<dbReference type="PANTHER" id="PTHR40448:SF1">
    <property type="entry name" value="TWO-COMPONENT SENSOR HISTIDINE KINASE"/>
    <property type="match status" value="1"/>
</dbReference>
<dbReference type="AlphaFoldDB" id="A0A4Z0JKH3"/>
<evidence type="ECO:0000256" key="1">
    <source>
        <dbReference type="SAM" id="Phobius"/>
    </source>
</evidence>
<dbReference type="GO" id="GO:0042802">
    <property type="term" value="F:identical protein binding"/>
    <property type="evidence" value="ECO:0007669"/>
    <property type="project" value="TreeGrafter"/>
</dbReference>
<feature type="transmembrane region" description="Helical" evidence="1">
    <location>
        <begin position="38"/>
        <end position="57"/>
    </location>
</feature>
<dbReference type="Proteomes" id="UP000298021">
    <property type="component" value="Unassembled WGS sequence"/>
</dbReference>
<keyword evidence="4" id="KW-1185">Reference proteome</keyword>
<dbReference type="Pfam" id="PF14501">
    <property type="entry name" value="HATPase_c_5"/>
    <property type="match status" value="1"/>
</dbReference>
<feature type="transmembrane region" description="Helical" evidence="1">
    <location>
        <begin position="12"/>
        <end position="32"/>
    </location>
</feature>
<organism evidence="3 4">
    <name type="scientific">Companilactobacillus suantsaicola</name>
    <dbReference type="NCBI Taxonomy" id="2487723"/>
    <lineage>
        <taxon>Bacteria</taxon>
        <taxon>Bacillati</taxon>
        <taxon>Bacillota</taxon>
        <taxon>Bacilli</taxon>
        <taxon>Lactobacillales</taxon>
        <taxon>Lactobacillaceae</taxon>
        <taxon>Companilactobacillus</taxon>
    </lineage>
</organism>
<evidence type="ECO:0000313" key="3">
    <source>
        <dbReference type="EMBL" id="TGD23413.1"/>
    </source>
</evidence>
<keyword evidence="1" id="KW-1133">Transmembrane helix</keyword>
<evidence type="ECO:0000313" key="4">
    <source>
        <dbReference type="Proteomes" id="UP000298021"/>
    </source>
</evidence>
<dbReference type="RefSeq" id="WP_135372486.1">
    <property type="nucleotide sequence ID" value="NZ_RKLY01000012.1"/>
</dbReference>
<reference evidence="3 4" key="1">
    <citation type="submission" date="2018-10" db="EMBL/GenBank/DDBJ databases">
        <title>Lactobacillus sp. R7 and Lactobacillus sp. R19 isolated from fermented mustard green product of Taiwan.</title>
        <authorList>
            <person name="Lin S.-T."/>
        </authorList>
    </citation>
    <scope>NUCLEOTIDE SEQUENCE [LARGE SCALE GENOMIC DNA]</scope>
    <source>
        <strain evidence="3 4">BCRC 81127</strain>
    </source>
</reference>
<gene>
    <name evidence="3" type="ORF">EGT49_05960</name>
</gene>
<name>A0A4Z0JKH3_9LACO</name>
<sequence length="416" mass="48725">MINIILGWLIFYYAFYKLYAVKIIYLPFFIVISSLCQWYWQDFSYLLVAIMLYVVLFKNDSWHLLLNTILLTSLLRLISEIATKAIQLLLSSQNIFIVITLNTLVKLVIALIFVFLYQHFNFKQTWQLAKSNLVSYLLTYLFVVIYLFMHFVQKNHANANLLASSFLFILLQVFFIVILFLKTDQTQKLAYRRELTKDQLRNLKLYSNQLEKDQLHLRKFESNYKDIFTSLQTMADDSDYQAINDSLRKLEIYSNSYFDNLSMQLFKDLGNVQNPYLKSLLISKLTLINQEKINCQFECRDVVNQVSIDIFDLVRLLGISIDNAIEATKNQTNGTIQIAIVQNGQLTFLINNTATKKVDLKTMTQSGYTTKKNHSGFGMVNIQEIQKKYPNLFIQYHQTNDQFKLSIQITKEGKLN</sequence>
<dbReference type="InterPro" id="IPR032834">
    <property type="entry name" value="NatK-like_C"/>
</dbReference>